<organism evidence="1 2">
    <name type="scientific">Paralvinella palmiformis</name>
    <dbReference type="NCBI Taxonomy" id="53620"/>
    <lineage>
        <taxon>Eukaryota</taxon>
        <taxon>Metazoa</taxon>
        <taxon>Spiralia</taxon>
        <taxon>Lophotrochozoa</taxon>
        <taxon>Annelida</taxon>
        <taxon>Polychaeta</taxon>
        <taxon>Sedentaria</taxon>
        <taxon>Canalipalpata</taxon>
        <taxon>Terebellida</taxon>
        <taxon>Terebelliformia</taxon>
        <taxon>Alvinellidae</taxon>
        <taxon>Paralvinella</taxon>
    </lineage>
</organism>
<dbReference type="Proteomes" id="UP001208570">
    <property type="component" value="Unassembled WGS sequence"/>
</dbReference>
<dbReference type="PANTHER" id="PTHR35079:SF1">
    <property type="entry name" value="LUNG ADENOMA SUSCEPTIBILITY PROTEIN 2"/>
    <property type="match status" value="1"/>
</dbReference>
<sequence>MTANSLFQSMDHLLGNTLLDGTPYLSTHSCHGYGKMSFDVHAAYRSTDCPSASMALDAYIGNHFGDDVSWKMRAKYEKDLDNLLIRGTLDSGLVSENSKDRSVQEELQQYLNVRKIVDTSYEKLKRRQQPVIQTPSSHLFTSFYSGADRPALSRKLPTQQFDTLQNKQDVSTYGSKLNSTADTTGSHRGCHYKRCHVTADDTLTQLYSDKKETNITVPNWVEDLEEGHSPEPWTNTYTSLFTPKPDLTQTSEQSSFLCPSSPRKQLRFDITGTQLSTKSNTNIPEIPDHSKPPLPAYIKMGGILKPTKSPCGAQKTSFTTDDISSAMLRSSQALSRESALHKNRCHVRSYSASGRLSSTPIKPSRGNFEADKLYISSLSSVHSTTNTAGSVENGCLRKGTNIQMENSRDAGKPDLPSKYLYRAVEKASSVSQDLGIFASDDKRTEPLVGVTTSKEVHGFTARPWRSRTEGVTSIGQDVIRTDHKDYLRELVQDIEDRSSSIGTGYTELQDIIHMDTRRRHTSAPDLSSIDSSLTNTDYHHIRGGIVDRFLNECKDNHDDKNQHFNRSELQCLANSNTAKSGTMEALKNMLFTMQSITDVDSLLAETHDQKMKKSASSQDAMVQTQISTDDAMSPATKNLLESATQHGGDSLQRALLHLERLKHMVKGGKDQLK</sequence>
<evidence type="ECO:0000313" key="2">
    <source>
        <dbReference type="Proteomes" id="UP001208570"/>
    </source>
</evidence>
<dbReference type="InterPro" id="IPR052679">
    <property type="entry name" value="Cell_Prolif_Regulator"/>
</dbReference>
<keyword evidence="2" id="KW-1185">Reference proteome</keyword>
<protein>
    <submittedName>
        <fullName evidence="1">Uncharacterized protein</fullName>
    </submittedName>
</protein>
<evidence type="ECO:0000313" key="1">
    <source>
        <dbReference type="EMBL" id="KAK2143927.1"/>
    </source>
</evidence>
<dbReference type="PANTHER" id="PTHR35079">
    <property type="entry name" value="LUNG ADENOMA SUSCEPTIBILITY PROTEIN 2"/>
    <property type="match status" value="1"/>
</dbReference>
<comment type="caution">
    <text evidence="1">The sequence shown here is derived from an EMBL/GenBank/DDBJ whole genome shotgun (WGS) entry which is preliminary data.</text>
</comment>
<reference evidence="1" key="1">
    <citation type="journal article" date="2023" name="Mol. Biol. Evol.">
        <title>Third-Generation Sequencing Reveals the Adaptive Role of the Epigenome in Three Deep-Sea Polychaetes.</title>
        <authorList>
            <person name="Perez M."/>
            <person name="Aroh O."/>
            <person name="Sun Y."/>
            <person name="Lan Y."/>
            <person name="Juniper S.K."/>
            <person name="Young C.R."/>
            <person name="Angers B."/>
            <person name="Qian P.Y."/>
        </authorList>
    </citation>
    <scope>NUCLEOTIDE SEQUENCE</scope>
    <source>
        <strain evidence="1">P08H-3</strain>
    </source>
</reference>
<accession>A0AAD9J0Q7</accession>
<dbReference type="EMBL" id="JAODUP010000799">
    <property type="protein sequence ID" value="KAK2143927.1"/>
    <property type="molecule type" value="Genomic_DNA"/>
</dbReference>
<gene>
    <name evidence="1" type="ORF">LSH36_799g01061</name>
</gene>
<name>A0AAD9J0Q7_9ANNE</name>
<proteinExistence type="predicted"/>
<dbReference type="AlphaFoldDB" id="A0AAD9J0Q7"/>